<dbReference type="CDD" id="cd18808">
    <property type="entry name" value="SF1_C_Upf1"/>
    <property type="match status" value="1"/>
</dbReference>
<keyword evidence="3" id="KW-0479">Metal-binding</keyword>
<keyword evidence="8" id="KW-0175">Coiled coil</keyword>
<dbReference type="Pfam" id="PF20173">
    <property type="entry name" value="ZnF_RZ-type"/>
    <property type="match status" value="1"/>
</dbReference>
<feature type="compositionally biased region" description="Basic residues" evidence="9">
    <location>
        <begin position="14"/>
        <end position="26"/>
    </location>
</feature>
<feature type="domain" description="RZ-type" evidence="10">
    <location>
        <begin position="1960"/>
        <end position="2031"/>
    </location>
</feature>
<dbReference type="InterPro" id="IPR046439">
    <property type="entry name" value="ZF_RZ_dom"/>
</dbReference>
<evidence type="ECO:0000256" key="6">
    <source>
        <dbReference type="ARBA" id="ARBA00022833"/>
    </source>
</evidence>
<dbReference type="GO" id="GO:0002376">
    <property type="term" value="P:immune system process"/>
    <property type="evidence" value="ECO:0007669"/>
    <property type="project" value="UniProtKB-KW"/>
</dbReference>
<proteinExistence type="predicted"/>
<feature type="compositionally biased region" description="Low complexity" evidence="9">
    <location>
        <begin position="30"/>
        <end position="46"/>
    </location>
</feature>
<dbReference type="InterPro" id="IPR057373">
    <property type="entry name" value="ZNFX1"/>
</dbReference>
<evidence type="ECO:0000259" key="10">
    <source>
        <dbReference type="PROSITE" id="PS51981"/>
    </source>
</evidence>
<evidence type="ECO:0000256" key="7">
    <source>
        <dbReference type="ARBA" id="ARBA00022859"/>
    </source>
</evidence>
<evidence type="ECO:0000256" key="5">
    <source>
        <dbReference type="ARBA" id="ARBA00022771"/>
    </source>
</evidence>
<feature type="region of interest" description="Disordered" evidence="9">
    <location>
        <begin position="292"/>
        <end position="313"/>
    </location>
</feature>
<sequence length="2049" mass="234676">MDAEQADPDIGPPYRRHQNGPRRGRGNRNGGPYNNNNRMNAQQPNPHYNNNRMNPQHPNIFQRFREAQGPNRGLYRNMPNANQNIRHNQENPLPPEPYRNNDYQPRNRGRQNYNNRSMGFKTLEEIASADPLDVIAKLNERKESFLSLFTKPVEGDIHVLTIQILAKVSLSSFAELKLRIMLDICNSQFVLYLRDYLINLPYDDQRARQRNRFYWNNQDDFWKNLITFCECIFNLVPSVALQKLRSLIEGTTRSCLEELNSRHNFVLSERNVSKLRDLRASLTTFEMKKEDEKKDIKDTEKDDQEDEPPDDFRQLSVIPSREELLDKPAYVRANVVRGGYRDIDHYLDVQFRLLREDCFGPLREGLLQYTSDPNKKKYDNIRVYRNVKFIGPYISATKAGLMIQLDENTVKRLKKINWAYSKRFIFGSLLLFTRDNCTTFIVATILDRDVNCLAQGKIPISVVENGNSLTTDNINKTEDPYVMIESEVYFEPYFHVLKALQDPNFAPHVAMSKYVVRVDPIPRPPRYLMEDTIFEVETQLALETKFRVLQPNTWPTKEDLGLNESQFEAYKLALTHEFAVIQGPPGTGKTYLGVKVAETLLKNLQTDRKYCLMLVICYTNHALDQFLEHILNVTDSIVRIGGQSRNEAMEKISLNNLRRNKNHSEAMNLFQSEKRNLKSIMTRLLVAQRQIESLSNGILTFDSMARYVPEVEILRNYYNRNAGVQDILMAWLFENVQYDYEVNHILEQIFQDNDNTADPIDKEEDTHERTETILDDLLKEIEINGIEVKTSFMLTDAEQKLKELKQNYLTKNISRQEKQFLETDMCDVFKLKAVFLEMRERYRVRGVPRVIREEENLRALPSLDRWSVYFTWANTAINRIRELTAPLQEEMNSASVAYEESRMNLDLSMLRGIQVVGMTTSGAARLRKLLAALAPPIVIVEEAAEVLEQHIITSLTSQCEHLILIGDHQQLRPSAAYMKLARHYDIEVSLFERMILNNIHSRRLSVQHRMRPEIAALISPHIYPDLENHPSVEAFPRVRGVTTNMFFFSHNFKEEAVDDSASRSNQKEANLVLGVANYLMQQGYEPTDITILAAYSGQMFYMKKQRGNFAFLNKVKITVVDNYQGEESKIILLSLVRNNDENRIGFLGTENRICVALSRAKEGFYIFGNIDILKANSQLWTKIATTLEKDGSLGTSLRLRCENHPNQITNVSTEKDFEKVPEGGCQLMCNHNLPACGHPCPQICHGYDRGHGEIKCPLKCERVICELGHVCPLKCAMKCQPCKQLVKKTLPCGHDMLVYCHQEPTDPKVKCKTTVSVTLPDCGHEAEKLCHVDVKQVRCQVQCVSRVEKCGHQCRRLCHVTDDPDHEKYICQKPCAKAKKGCTANLVGDLGDHQCRKLCHETCGDCTVEVVKKRSTCKHSERVACCKDVDEDACKKNCARVLPCTHFCKKKCYEKCGDCDQKVKKVIPECGHSIEVACKTAVTREMCKEPCQRRLPCGHACAGRCDQPCDASRCTEIIDKKFNSVCGHKVALPCNVWQKHVKDNTIDSKIVLKYCTAPCGQELACGHACAGSCGRCRQGRLHAPCTQRCHVAIICGHQCEEPCNQVCPPCKKRCEVRCPHTRCSKICGAPCVPCQEKCTRKCMHGACRYRCGDPCSRPPCDEPCPKTLECGHPCRGLCGEPCPNICRVCRPDEFPKDFLGDDFDDDARFIQLQDCSHVMEVEDADNLMQGDKETITIRACPFCRKPIINTYRYKDRVNEMYRTEINPIKERVYGTQEQVKTKQDELIATITAFKNTHSKPILENEHFKKALNRLEIVIKKQNKISLLQLNMHFLYIEIMDMIGEKIKIYTESNAKNTNALKDDFYEQIKIICEVLIANIQKISQQQQQDISNEIKRTGSIIQLSKIASHQAYLMSKDVPAVKDAAREARNMVMTWRVYDENATMNALKKLQDAVKISGIVTKEERDLIVKAIGLKQGHWYKCPNGHFYCIGECGGAMQVSRCIECGVEIGGQSHTLLPTNQHAPEMDGSRFAAWSEMANNMANFNLNDL</sequence>
<dbReference type="Pfam" id="PF25396">
    <property type="entry name" value="ZNFX1"/>
    <property type="match status" value="1"/>
</dbReference>
<keyword evidence="6" id="KW-0862">Zinc</keyword>
<feature type="compositionally biased region" description="Polar residues" evidence="9">
    <location>
        <begin position="47"/>
        <end position="57"/>
    </location>
</feature>
<dbReference type="InterPro" id="IPR041677">
    <property type="entry name" value="DNA2/NAM7_AAA_11"/>
</dbReference>
<dbReference type="Pfam" id="PF13087">
    <property type="entry name" value="AAA_12"/>
    <property type="match status" value="1"/>
</dbReference>
<dbReference type="PANTHER" id="PTHR10887:SF341">
    <property type="entry name" value="NFX1-TYPE ZINC FINGER-CONTAINING PROTEIN 1"/>
    <property type="match status" value="1"/>
</dbReference>
<evidence type="ECO:0000256" key="8">
    <source>
        <dbReference type="SAM" id="Coils"/>
    </source>
</evidence>
<dbReference type="InterPro" id="IPR041679">
    <property type="entry name" value="DNA2/NAM7-like_C"/>
</dbReference>
<feature type="region of interest" description="Disordered" evidence="9">
    <location>
        <begin position="70"/>
        <end position="113"/>
    </location>
</feature>
<evidence type="ECO:0000256" key="4">
    <source>
        <dbReference type="ARBA" id="ARBA00022737"/>
    </source>
</evidence>
<dbReference type="Gene3D" id="3.40.50.300">
    <property type="entry name" value="P-loop containing nucleotide triphosphate hydrolases"/>
    <property type="match status" value="3"/>
</dbReference>
<protein>
    <recommendedName>
        <fullName evidence="10">RZ-type domain-containing protein</fullName>
    </recommendedName>
</protein>
<dbReference type="PANTHER" id="PTHR10887">
    <property type="entry name" value="DNA2/NAM7 HELICASE FAMILY"/>
    <property type="match status" value="1"/>
</dbReference>
<evidence type="ECO:0000256" key="1">
    <source>
        <dbReference type="ARBA" id="ARBA00004496"/>
    </source>
</evidence>
<evidence type="ECO:0000256" key="3">
    <source>
        <dbReference type="ARBA" id="ARBA00022723"/>
    </source>
</evidence>
<keyword evidence="5" id="KW-0863">Zinc-finger</keyword>
<dbReference type="SUPFAM" id="SSF52540">
    <property type="entry name" value="P-loop containing nucleoside triphosphate hydrolases"/>
    <property type="match status" value="1"/>
</dbReference>
<dbReference type="Pfam" id="PF13086">
    <property type="entry name" value="AAA_11"/>
    <property type="match status" value="1"/>
</dbReference>
<comment type="caution">
    <text evidence="11">The sequence shown here is derived from an EMBL/GenBank/DDBJ whole genome shotgun (WGS) entry which is preliminary data.</text>
</comment>
<evidence type="ECO:0000256" key="2">
    <source>
        <dbReference type="ARBA" id="ARBA00022490"/>
    </source>
</evidence>
<evidence type="ECO:0000256" key="9">
    <source>
        <dbReference type="SAM" id="MobiDB-lite"/>
    </source>
</evidence>
<dbReference type="InterPro" id="IPR027417">
    <property type="entry name" value="P-loop_NTPase"/>
</dbReference>
<dbReference type="InterPro" id="IPR047187">
    <property type="entry name" value="SF1_C_Upf1"/>
</dbReference>
<feature type="coiled-coil region" evidence="8">
    <location>
        <begin position="760"/>
        <end position="814"/>
    </location>
</feature>
<feature type="region of interest" description="Disordered" evidence="9">
    <location>
        <begin position="1"/>
        <end position="57"/>
    </location>
</feature>
<dbReference type="GO" id="GO:0008270">
    <property type="term" value="F:zinc ion binding"/>
    <property type="evidence" value="ECO:0007669"/>
    <property type="project" value="UniProtKB-KW"/>
</dbReference>
<dbReference type="GO" id="GO:0005737">
    <property type="term" value="C:cytoplasm"/>
    <property type="evidence" value="ECO:0007669"/>
    <property type="project" value="UniProtKB-SubCell"/>
</dbReference>
<dbReference type="EMBL" id="JBEDNZ010000009">
    <property type="protein sequence ID" value="KAL0838943.1"/>
    <property type="molecule type" value="Genomic_DNA"/>
</dbReference>
<accession>A0ABD0T6F9</accession>
<evidence type="ECO:0000313" key="12">
    <source>
        <dbReference type="Proteomes" id="UP001549921"/>
    </source>
</evidence>
<name>A0ABD0T6F9_LOXSC</name>
<keyword evidence="2" id="KW-0963">Cytoplasm</keyword>
<keyword evidence="4" id="KW-0677">Repeat</keyword>
<comment type="subcellular location">
    <subcellularLocation>
        <location evidence="1">Cytoplasm</location>
    </subcellularLocation>
</comment>
<dbReference type="SMART" id="SM00438">
    <property type="entry name" value="ZnF_NFX"/>
    <property type="match status" value="9"/>
</dbReference>
<dbReference type="FunFam" id="3.40.50.300:FF:000742">
    <property type="entry name" value="NFX1-type zinc finger-containing protein 1"/>
    <property type="match status" value="1"/>
</dbReference>
<gene>
    <name evidence="11" type="ORF">ABMA28_016953</name>
</gene>
<dbReference type="Proteomes" id="UP001549921">
    <property type="component" value="Unassembled WGS sequence"/>
</dbReference>
<organism evidence="11 12">
    <name type="scientific">Loxostege sticticalis</name>
    <name type="common">Beet webworm moth</name>
    <dbReference type="NCBI Taxonomy" id="481309"/>
    <lineage>
        <taxon>Eukaryota</taxon>
        <taxon>Metazoa</taxon>
        <taxon>Ecdysozoa</taxon>
        <taxon>Arthropoda</taxon>
        <taxon>Hexapoda</taxon>
        <taxon>Insecta</taxon>
        <taxon>Pterygota</taxon>
        <taxon>Neoptera</taxon>
        <taxon>Endopterygota</taxon>
        <taxon>Lepidoptera</taxon>
        <taxon>Glossata</taxon>
        <taxon>Ditrysia</taxon>
        <taxon>Pyraloidea</taxon>
        <taxon>Crambidae</taxon>
        <taxon>Pyraustinae</taxon>
        <taxon>Loxostege</taxon>
    </lineage>
</organism>
<dbReference type="PROSITE" id="PS51981">
    <property type="entry name" value="ZF_RZ"/>
    <property type="match status" value="1"/>
</dbReference>
<dbReference type="InterPro" id="IPR000967">
    <property type="entry name" value="Znf_NFX1"/>
</dbReference>
<dbReference type="InterPro" id="IPR045055">
    <property type="entry name" value="DNA2/NAM7-like"/>
</dbReference>
<keyword evidence="7" id="KW-0391">Immunity</keyword>
<evidence type="ECO:0000313" key="11">
    <source>
        <dbReference type="EMBL" id="KAL0838943.1"/>
    </source>
</evidence>
<reference evidence="11 12" key="1">
    <citation type="submission" date="2024-06" db="EMBL/GenBank/DDBJ databases">
        <title>A chromosome-level genome assembly of beet webworm, Loxostege sticticalis.</title>
        <authorList>
            <person name="Zhang Y."/>
        </authorList>
    </citation>
    <scope>NUCLEOTIDE SEQUENCE [LARGE SCALE GENOMIC DNA]</scope>
    <source>
        <strain evidence="11">AQ028</strain>
        <tissue evidence="11">Male pupae</tissue>
    </source>
</reference>